<evidence type="ECO:0000256" key="1">
    <source>
        <dbReference type="ARBA" id="ARBA00022729"/>
    </source>
</evidence>
<dbReference type="RefSeq" id="WP_152088607.1">
    <property type="nucleotide sequence ID" value="NZ_BIMW01000123.1"/>
</dbReference>
<organism evidence="3 4">
    <name type="scientific">Limnospira platensis NIES-46</name>
    <dbReference type="NCBI Taxonomy" id="1236695"/>
    <lineage>
        <taxon>Bacteria</taxon>
        <taxon>Bacillati</taxon>
        <taxon>Cyanobacteriota</taxon>
        <taxon>Cyanophyceae</taxon>
        <taxon>Oscillatoriophycideae</taxon>
        <taxon>Oscillatoriales</taxon>
        <taxon>Sirenicapillariaceae</taxon>
        <taxon>Limnospira</taxon>
    </lineage>
</organism>
<dbReference type="CDD" id="cd12797">
    <property type="entry name" value="M23_peptidase"/>
    <property type="match status" value="1"/>
</dbReference>
<dbReference type="PANTHER" id="PTHR21666:SF289">
    <property type="entry name" value="L-ALA--D-GLU ENDOPEPTIDASE"/>
    <property type="match status" value="1"/>
</dbReference>
<dbReference type="InterPro" id="IPR050570">
    <property type="entry name" value="Cell_wall_metabolism_enzyme"/>
</dbReference>
<proteinExistence type="predicted"/>
<evidence type="ECO:0000313" key="3">
    <source>
        <dbReference type="EMBL" id="GCE95148.1"/>
    </source>
</evidence>
<keyword evidence="1" id="KW-0732">Signal</keyword>
<dbReference type="PROSITE" id="PS51257">
    <property type="entry name" value="PROKAR_LIPOPROTEIN"/>
    <property type="match status" value="1"/>
</dbReference>
<keyword evidence="4" id="KW-1185">Reference proteome</keyword>
<reference evidence="3 4" key="1">
    <citation type="journal article" date="2019" name="J Genomics">
        <title>The Draft Genome of a Hydrogen-producing Cyanobacterium, Arthrospira platensis NIES-46.</title>
        <authorList>
            <person name="Suzuki S."/>
            <person name="Yamaguchi H."/>
            <person name="Kawachi M."/>
        </authorList>
    </citation>
    <scope>NUCLEOTIDE SEQUENCE [LARGE SCALE GENOMIC DNA]</scope>
    <source>
        <strain evidence="3 4">NIES-46</strain>
    </source>
</reference>
<dbReference type="Gene3D" id="2.70.70.10">
    <property type="entry name" value="Glucose Permease (Domain IIA)"/>
    <property type="match status" value="1"/>
</dbReference>
<gene>
    <name evidence="3" type="ORF">NIES46_32100</name>
</gene>
<sequence>MLKHLRYLCLFMLGLGLSLLIGCVPPSISLSLNSQPDTVAIATDSVSLSPPLKCELNKDCLVILYTDRDPSPKAVDFGCGRQTYDGHKGTDFAIPDERMMAEGVPVFASASGQVLRVRDGVEDRRIRHPAERSRVEGQECGNGVVIDHGKGWETQYCHLRRGSVAVKSGDSVNTETVLGMVGTSGLTSFPHVHITVTHDGQVVDPFVGPTSSPGCQTSLDPIWNQPSGYNPTGLIRAGFSTDPPDMDQIWDGKHSETVLSAQIPALLFWVQAYGILAGDEVKYRMIDPRGNVVVDHNDRIQSPSLTWVGYVGQRNSGASLLPGVWKAEYSLTRGDRVLINVQRQVELNLT</sequence>
<evidence type="ECO:0000259" key="2">
    <source>
        <dbReference type="Pfam" id="PF01551"/>
    </source>
</evidence>
<dbReference type="InterPro" id="IPR016047">
    <property type="entry name" value="M23ase_b-sheet_dom"/>
</dbReference>
<dbReference type="Pfam" id="PF01551">
    <property type="entry name" value="Peptidase_M23"/>
    <property type="match status" value="1"/>
</dbReference>
<comment type="caution">
    <text evidence="3">The sequence shown here is derived from an EMBL/GenBank/DDBJ whole genome shotgun (WGS) entry which is preliminary data.</text>
</comment>
<dbReference type="SUPFAM" id="SSF51261">
    <property type="entry name" value="Duplicated hybrid motif"/>
    <property type="match status" value="1"/>
</dbReference>
<name>A0A5M3TB85_LIMPL</name>
<dbReference type="GeneID" id="301684011"/>
<dbReference type="EMBL" id="BIMW01000123">
    <property type="protein sequence ID" value="GCE95148.1"/>
    <property type="molecule type" value="Genomic_DNA"/>
</dbReference>
<evidence type="ECO:0000313" key="4">
    <source>
        <dbReference type="Proteomes" id="UP000326169"/>
    </source>
</evidence>
<feature type="domain" description="M23ase beta-sheet core" evidence="2">
    <location>
        <begin position="86"/>
        <end position="205"/>
    </location>
</feature>
<dbReference type="PANTHER" id="PTHR21666">
    <property type="entry name" value="PEPTIDASE-RELATED"/>
    <property type="match status" value="1"/>
</dbReference>
<protein>
    <submittedName>
        <fullName evidence="3">Peptidase</fullName>
    </submittedName>
</protein>
<dbReference type="InterPro" id="IPR011055">
    <property type="entry name" value="Dup_hybrid_motif"/>
</dbReference>
<accession>A0A5M3TB85</accession>
<dbReference type="Proteomes" id="UP000326169">
    <property type="component" value="Unassembled WGS sequence"/>
</dbReference>